<proteinExistence type="predicted"/>
<organism evidence="3 4">
    <name type="scientific">Dipteronia sinensis</name>
    <dbReference type="NCBI Taxonomy" id="43782"/>
    <lineage>
        <taxon>Eukaryota</taxon>
        <taxon>Viridiplantae</taxon>
        <taxon>Streptophyta</taxon>
        <taxon>Embryophyta</taxon>
        <taxon>Tracheophyta</taxon>
        <taxon>Spermatophyta</taxon>
        <taxon>Magnoliopsida</taxon>
        <taxon>eudicotyledons</taxon>
        <taxon>Gunneridae</taxon>
        <taxon>Pentapetalae</taxon>
        <taxon>rosids</taxon>
        <taxon>malvids</taxon>
        <taxon>Sapindales</taxon>
        <taxon>Sapindaceae</taxon>
        <taxon>Hippocastanoideae</taxon>
        <taxon>Acereae</taxon>
        <taxon>Dipteronia</taxon>
    </lineage>
</organism>
<accession>A0AAD9ZL83</accession>
<dbReference type="PANTHER" id="PTHR47926">
    <property type="entry name" value="PENTATRICOPEPTIDE REPEAT-CONTAINING PROTEIN"/>
    <property type="match status" value="1"/>
</dbReference>
<dbReference type="AlphaFoldDB" id="A0AAD9ZL83"/>
<protein>
    <recommendedName>
        <fullName evidence="5">Pentatricopeptide repeat-containing protein</fullName>
    </recommendedName>
</protein>
<gene>
    <name evidence="3" type="ORF">Dsin_031286</name>
</gene>
<dbReference type="GO" id="GO:0003723">
    <property type="term" value="F:RNA binding"/>
    <property type="evidence" value="ECO:0007669"/>
    <property type="project" value="InterPro"/>
</dbReference>
<keyword evidence="4" id="KW-1185">Reference proteome</keyword>
<sequence>MSSKDVVTWNAIITGYWQNGFLQESKNLFESMLVKNIVSWNCMIAGCIDHEKMVFIYQLMTTQLTNATSFSILGRRGFSLLSSHTKRNTASYNALISGFVKYGRGCLQTL</sequence>
<dbReference type="GO" id="GO:0009451">
    <property type="term" value="P:RNA modification"/>
    <property type="evidence" value="ECO:0007669"/>
    <property type="project" value="InterPro"/>
</dbReference>
<name>A0AAD9ZL83_9ROSI</name>
<dbReference type="Proteomes" id="UP001281410">
    <property type="component" value="Unassembled WGS sequence"/>
</dbReference>
<dbReference type="PANTHER" id="PTHR47926:SF395">
    <property type="entry name" value="TETRATRICOPEPTIDE-LIKE HELICAL DOMAIN, DYW DOMAIN PROTEIN-RELATED"/>
    <property type="match status" value="1"/>
</dbReference>
<evidence type="ECO:0000313" key="3">
    <source>
        <dbReference type="EMBL" id="KAK3184000.1"/>
    </source>
</evidence>
<keyword evidence="1" id="KW-0677">Repeat</keyword>
<dbReference type="Gene3D" id="1.25.40.10">
    <property type="entry name" value="Tetratricopeptide repeat domain"/>
    <property type="match status" value="1"/>
</dbReference>
<reference evidence="3" key="1">
    <citation type="journal article" date="2023" name="Plant J.">
        <title>Genome sequences and population genomics provide insights into the demographic history, inbreeding, and mutation load of two 'living fossil' tree species of Dipteronia.</title>
        <authorList>
            <person name="Feng Y."/>
            <person name="Comes H.P."/>
            <person name="Chen J."/>
            <person name="Zhu S."/>
            <person name="Lu R."/>
            <person name="Zhang X."/>
            <person name="Li P."/>
            <person name="Qiu J."/>
            <person name="Olsen K.M."/>
            <person name="Qiu Y."/>
        </authorList>
    </citation>
    <scope>NUCLEOTIDE SEQUENCE</scope>
    <source>
        <strain evidence="3">NBL</strain>
    </source>
</reference>
<evidence type="ECO:0000313" key="4">
    <source>
        <dbReference type="Proteomes" id="UP001281410"/>
    </source>
</evidence>
<evidence type="ECO:0000256" key="2">
    <source>
        <dbReference type="PROSITE-ProRule" id="PRU00708"/>
    </source>
</evidence>
<dbReference type="EMBL" id="JANJYJ010000010">
    <property type="protein sequence ID" value="KAK3184000.1"/>
    <property type="molecule type" value="Genomic_DNA"/>
</dbReference>
<dbReference type="PROSITE" id="PS51375">
    <property type="entry name" value="PPR"/>
    <property type="match status" value="1"/>
</dbReference>
<feature type="repeat" description="PPR" evidence="2">
    <location>
        <begin position="5"/>
        <end position="39"/>
    </location>
</feature>
<dbReference type="NCBIfam" id="TIGR00756">
    <property type="entry name" value="PPR"/>
    <property type="match status" value="1"/>
</dbReference>
<comment type="caution">
    <text evidence="3">The sequence shown here is derived from an EMBL/GenBank/DDBJ whole genome shotgun (WGS) entry which is preliminary data.</text>
</comment>
<dbReference type="InterPro" id="IPR002885">
    <property type="entry name" value="PPR_rpt"/>
</dbReference>
<dbReference type="InterPro" id="IPR011990">
    <property type="entry name" value="TPR-like_helical_dom_sf"/>
</dbReference>
<dbReference type="InterPro" id="IPR046960">
    <property type="entry name" value="PPR_At4g14850-like_plant"/>
</dbReference>
<evidence type="ECO:0008006" key="5">
    <source>
        <dbReference type="Google" id="ProtNLM"/>
    </source>
</evidence>
<evidence type="ECO:0000256" key="1">
    <source>
        <dbReference type="ARBA" id="ARBA00022737"/>
    </source>
</evidence>
<dbReference type="Pfam" id="PF01535">
    <property type="entry name" value="PPR"/>
    <property type="match status" value="3"/>
</dbReference>